<accession>A0A9W7G838</accession>
<evidence type="ECO:0000256" key="3">
    <source>
        <dbReference type="ARBA" id="ARBA00022837"/>
    </source>
</evidence>
<dbReference type="InterPro" id="IPR002048">
    <property type="entry name" value="EF_hand_dom"/>
</dbReference>
<proteinExistence type="predicted"/>
<sequence length="304" mass="34141">MPGYTGQHILRDPEHETRVIRTLIALKMQLGHKGSSAILGIRNSFKHFDGHTIDKVTFERWLSSNGLHMSTHDIDILTSHFDVDGLGHMNIEAFILGMRGSLNARRLSIVEKAFNTIAEDGEGWATVEGAAEKLNVDMMPEVRRGTLTPLEGAKEFVRRLEGTTGIAGGKITKEEFVDYYSWLGCSVIDDDTFVGLVETAWRVKERDVGEDRFNLCSRVMMVHSAEKVKGPTDPVKQEHYMRSTLQHFDLENSGTLTVEQFLKAAHRMSCTVDEGIAGLFFEKFGAGNGELDYERMARELFRGD</sequence>
<reference evidence="6" key="1">
    <citation type="journal article" date="2023" name="Commun. Biol.">
        <title>Genome analysis of Parmales, the sister group of diatoms, reveals the evolutionary specialization of diatoms from phago-mixotrophs to photoautotrophs.</title>
        <authorList>
            <person name="Ban H."/>
            <person name="Sato S."/>
            <person name="Yoshikawa S."/>
            <person name="Yamada K."/>
            <person name="Nakamura Y."/>
            <person name="Ichinomiya M."/>
            <person name="Sato N."/>
            <person name="Blanc-Mathieu R."/>
            <person name="Endo H."/>
            <person name="Kuwata A."/>
            <person name="Ogata H."/>
        </authorList>
    </citation>
    <scope>NUCLEOTIDE SEQUENCE [LARGE SCALE GENOMIC DNA]</scope>
</reference>
<dbReference type="OrthoDB" id="447947at2759"/>
<dbReference type="PROSITE" id="PS50222">
    <property type="entry name" value="EF_HAND_2"/>
    <property type="match status" value="1"/>
</dbReference>
<keyword evidence="6" id="KW-1185">Reference proteome</keyword>
<dbReference type="InterPro" id="IPR051581">
    <property type="entry name" value="Ca-bind"/>
</dbReference>
<evidence type="ECO:0000259" key="4">
    <source>
        <dbReference type="PROSITE" id="PS50222"/>
    </source>
</evidence>
<dbReference type="InterPro" id="IPR011992">
    <property type="entry name" value="EF-hand-dom_pair"/>
</dbReference>
<protein>
    <recommendedName>
        <fullName evidence="4">EF-hand domain-containing protein</fullName>
    </recommendedName>
</protein>
<evidence type="ECO:0000256" key="1">
    <source>
        <dbReference type="ARBA" id="ARBA00022723"/>
    </source>
</evidence>
<name>A0A9W7G838_9STRA</name>
<gene>
    <name evidence="5" type="ORF">TrCOL_g7173</name>
</gene>
<dbReference type="PANTHER" id="PTHR34524:SF6">
    <property type="entry name" value="CALCYPHOSINE LIKE"/>
    <property type="match status" value="1"/>
</dbReference>
<keyword evidence="1" id="KW-0479">Metal-binding</keyword>
<dbReference type="EMBL" id="BRYA01000071">
    <property type="protein sequence ID" value="GMI37121.1"/>
    <property type="molecule type" value="Genomic_DNA"/>
</dbReference>
<keyword evidence="2" id="KW-0677">Repeat</keyword>
<dbReference type="SUPFAM" id="SSF47473">
    <property type="entry name" value="EF-hand"/>
    <property type="match status" value="2"/>
</dbReference>
<evidence type="ECO:0000313" key="5">
    <source>
        <dbReference type="EMBL" id="GMI37121.1"/>
    </source>
</evidence>
<evidence type="ECO:0000313" key="6">
    <source>
        <dbReference type="Proteomes" id="UP001165065"/>
    </source>
</evidence>
<evidence type="ECO:0000256" key="2">
    <source>
        <dbReference type="ARBA" id="ARBA00022737"/>
    </source>
</evidence>
<dbReference type="GO" id="GO:0005509">
    <property type="term" value="F:calcium ion binding"/>
    <property type="evidence" value="ECO:0007669"/>
    <property type="project" value="InterPro"/>
</dbReference>
<dbReference type="Gene3D" id="1.10.238.10">
    <property type="entry name" value="EF-hand"/>
    <property type="match status" value="2"/>
</dbReference>
<organism evidence="5 6">
    <name type="scientific">Triparma columacea</name>
    <dbReference type="NCBI Taxonomy" id="722753"/>
    <lineage>
        <taxon>Eukaryota</taxon>
        <taxon>Sar</taxon>
        <taxon>Stramenopiles</taxon>
        <taxon>Ochrophyta</taxon>
        <taxon>Bolidophyceae</taxon>
        <taxon>Parmales</taxon>
        <taxon>Triparmaceae</taxon>
        <taxon>Triparma</taxon>
    </lineage>
</organism>
<dbReference type="Proteomes" id="UP001165065">
    <property type="component" value="Unassembled WGS sequence"/>
</dbReference>
<dbReference type="PANTHER" id="PTHR34524">
    <property type="entry name" value="CALCYPHOSIN"/>
    <property type="match status" value="1"/>
</dbReference>
<comment type="caution">
    <text evidence="5">The sequence shown here is derived from an EMBL/GenBank/DDBJ whole genome shotgun (WGS) entry which is preliminary data.</text>
</comment>
<dbReference type="AlphaFoldDB" id="A0A9W7G838"/>
<feature type="domain" description="EF-hand" evidence="4">
    <location>
        <begin position="236"/>
        <end position="271"/>
    </location>
</feature>
<keyword evidence="3" id="KW-0106">Calcium</keyword>